<feature type="transmembrane region" description="Helical" evidence="1">
    <location>
        <begin position="586"/>
        <end position="610"/>
    </location>
</feature>
<evidence type="ECO:0000256" key="1">
    <source>
        <dbReference type="SAM" id="Phobius"/>
    </source>
</evidence>
<dbReference type="InterPro" id="IPR008965">
    <property type="entry name" value="CBM2/CBM3_carb-bd_dom_sf"/>
</dbReference>
<dbReference type="STRING" id="1797689.A3F24_00540"/>
<evidence type="ECO:0000256" key="2">
    <source>
        <dbReference type="SAM" id="SignalP"/>
    </source>
</evidence>
<dbReference type="CDD" id="cd08547">
    <property type="entry name" value="Type_II_cohesin"/>
    <property type="match status" value="1"/>
</dbReference>
<dbReference type="InterPro" id="IPR002102">
    <property type="entry name" value="Cohesin_dom"/>
</dbReference>
<comment type="caution">
    <text evidence="4">The sequence shown here is derived from an EMBL/GenBank/DDBJ whole genome shotgun (WGS) entry which is preliminary data.</text>
</comment>
<dbReference type="GO" id="GO:0030246">
    <property type="term" value="F:carbohydrate binding"/>
    <property type="evidence" value="ECO:0007669"/>
    <property type="project" value="InterPro"/>
</dbReference>
<accession>A0A1G1Z6F9</accession>
<protein>
    <recommendedName>
        <fullName evidence="3">Cohesin domain-containing protein</fullName>
    </recommendedName>
</protein>
<feature type="transmembrane region" description="Helical" evidence="1">
    <location>
        <begin position="383"/>
        <end position="407"/>
    </location>
</feature>
<keyword evidence="1" id="KW-0472">Membrane</keyword>
<dbReference type="Gene3D" id="2.60.40.680">
    <property type="match status" value="1"/>
</dbReference>
<evidence type="ECO:0000313" key="5">
    <source>
        <dbReference type="Proteomes" id="UP000178515"/>
    </source>
</evidence>
<proteinExistence type="predicted"/>
<feature type="chain" id="PRO_5009581743" description="Cohesin domain-containing protein" evidence="2">
    <location>
        <begin position="29"/>
        <end position="690"/>
    </location>
</feature>
<reference evidence="4 5" key="1">
    <citation type="journal article" date="2016" name="Nat. Commun.">
        <title>Thousands of microbial genomes shed light on interconnected biogeochemical processes in an aquifer system.</title>
        <authorList>
            <person name="Anantharaman K."/>
            <person name="Brown C.T."/>
            <person name="Hug L.A."/>
            <person name="Sharon I."/>
            <person name="Castelle C.J."/>
            <person name="Probst A.J."/>
            <person name="Thomas B.C."/>
            <person name="Singh A."/>
            <person name="Wilkins M.J."/>
            <person name="Karaoz U."/>
            <person name="Brodie E.L."/>
            <person name="Williams K.H."/>
            <person name="Hubbard S.S."/>
            <person name="Banfield J.F."/>
        </authorList>
    </citation>
    <scope>NUCLEOTIDE SEQUENCE [LARGE SCALE GENOMIC DNA]</scope>
</reference>
<keyword evidence="2" id="KW-0732">Signal</keyword>
<evidence type="ECO:0000259" key="3">
    <source>
        <dbReference type="Pfam" id="PF00963"/>
    </source>
</evidence>
<feature type="transmembrane region" description="Helical" evidence="1">
    <location>
        <begin position="441"/>
        <end position="463"/>
    </location>
</feature>
<dbReference type="SUPFAM" id="SSF49384">
    <property type="entry name" value="Carbohydrate-binding domain"/>
    <property type="match status" value="1"/>
</dbReference>
<organism evidence="4 5">
    <name type="scientific">Candidatus Colwellbacteria bacterium RIFCSPHIGHO2_12_FULL_44_17</name>
    <dbReference type="NCBI Taxonomy" id="1797689"/>
    <lineage>
        <taxon>Bacteria</taxon>
        <taxon>Candidatus Colwelliibacteriota</taxon>
    </lineage>
</organism>
<gene>
    <name evidence="4" type="ORF">A3F24_00540</name>
</gene>
<dbReference type="EMBL" id="MHIX01000002">
    <property type="protein sequence ID" value="OGY60211.1"/>
    <property type="molecule type" value="Genomic_DNA"/>
</dbReference>
<dbReference type="Pfam" id="PF00963">
    <property type="entry name" value="Cohesin"/>
    <property type="match status" value="1"/>
</dbReference>
<name>A0A1G1Z6F9_9BACT</name>
<keyword evidence="1" id="KW-0812">Transmembrane</keyword>
<feature type="domain" description="Cohesin" evidence="3">
    <location>
        <begin position="46"/>
        <end position="162"/>
    </location>
</feature>
<dbReference type="GO" id="GO:0000272">
    <property type="term" value="P:polysaccharide catabolic process"/>
    <property type="evidence" value="ECO:0007669"/>
    <property type="project" value="InterPro"/>
</dbReference>
<evidence type="ECO:0000313" key="4">
    <source>
        <dbReference type="EMBL" id="OGY60211.1"/>
    </source>
</evidence>
<keyword evidence="1" id="KW-1133">Transmembrane helix</keyword>
<feature type="signal peptide" evidence="2">
    <location>
        <begin position="1"/>
        <end position="28"/>
    </location>
</feature>
<dbReference type="AlphaFoldDB" id="A0A1G1Z6F9"/>
<sequence>MAKRFAVFCISVNVILGAYLIHAPLANAQQGGASLFLRPASGSYIVNNTFDVSVVLNTNGQSINAVDVNLKFPPDKLQVVSPSLGQSIVGVWVSQPTFNNQTGTIRFQGGIPSPGINTSSGIISTITFRVKSIGTATVTFSDESKVLLNDGLGTNILTNKSGGIFNLVLPPPAGPTVISPTHPDGTQWNKNTTALFDWVPEGRVTAYSYILNNEPVDTPDDISESTATGVAYKNLEDGLYYFHIKALRDDAWGGVTHFAVKIDSTPPAEFKVDIVPGARTTSKQPIINLATTDNLSGIDHYELKIVPLDIENISTAPEQSEENFFIETESRYISEMLNIGKYDVIIRAFDRAGNIREVTQQLSIVNPLFSISDSGLGVTDNLVIPWVFVLMGGTLLVLALSYGWWLTARWRRNIELRHLAGALNDPTIRERLKYLEEKQKAYVKGMKAVLVFFLLGGLLGGAVESVKAQSQQNEVPLPPPIITSISKHITNEDVFYVGGRTEVSNGLVTIYVQSLKDGQITSTIIASDKKGDWFYTRPELLVTGNYLLWTQLRIGNEESPPGPQQQISVSQTAFQVGASRLSYETLYLLLALILFIAAVILGGFVGYNFYHGRKKHKNLLKEVREAEEAIKRGFIVLHRDIEQELSTIHKAKFTRDLSEEEKDKEKKMLKDLELINDLVTKEVHDIRKQI</sequence>
<dbReference type="Proteomes" id="UP000178515">
    <property type="component" value="Unassembled WGS sequence"/>
</dbReference>